<sequence>MKKHWTFLVGASLLTGLAGSILWKKNKQLPSPQELQHNYTGHWWFVDVKKATQHTLEITSSFNVFIDGKQTHALLVELTPKRLVILDKLGYHLIIQCENGVPATLYDEADDETYTLERAIYN</sequence>
<comment type="caution">
    <text evidence="1">The sequence shown here is derived from an EMBL/GenBank/DDBJ whole genome shotgun (WGS) entry which is preliminary data.</text>
</comment>
<dbReference type="Proteomes" id="UP000004846">
    <property type="component" value="Unassembled WGS sequence"/>
</dbReference>
<dbReference type="Pfam" id="PF16110">
    <property type="entry name" value="DUF4828"/>
    <property type="match status" value="1"/>
</dbReference>
<dbReference type="InterPro" id="IPR032254">
    <property type="entry name" value="DUF4828"/>
</dbReference>
<evidence type="ECO:0000313" key="1">
    <source>
        <dbReference type="EMBL" id="EFM84254.1"/>
    </source>
</evidence>
<dbReference type="RefSeq" id="WP_002355908.1">
    <property type="nucleotide sequence ID" value="NZ_GL454411.1"/>
</dbReference>
<accession>A0A125WAC8</accession>
<evidence type="ECO:0000313" key="2">
    <source>
        <dbReference type="Proteomes" id="UP000004846"/>
    </source>
</evidence>
<dbReference type="EMBL" id="AEBR01000005">
    <property type="protein sequence ID" value="EFM84254.1"/>
    <property type="molecule type" value="Genomic_DNA"/>
</dbReference>
<dbReference type="GeneID" id="60893393"/>
<protein>
    <recommendedName>
        <fullName evidence="3">DUF4828 domain-containing protein</fullName>
    </recommendedName>
</protein>
<reference evidence="1 2" key="1">
    <citation type="submission" date="2010-07" db="EMBL/GenBank/DDBJ databases">
        <authorList>
            <person name="Sid Ahmed O."/>
        </authorList>
    </citation>
    <scope>NUCLEOTIDE SEQUENCE [LARGE SCALE GENOMIC DNA]</scope>
    <source>
        <strain evidence="1 2">TX4248</strain>
    </source>
</reference>
<gene>
    <name evidence="1" type="ORF">HMPREF9498_00230</name>
</gene>
<organism evidence="1 2">
    <name type="scientific">Enterococcus faecalis TX4248</name>
    <dbReference type="NCBI Taxonomy" id="749495"/>
    <lineage>
        <taxon>Bacteria</taxon>
        <taxon>Bacillati</taxon>
        <taxon>Bacillota</taxon>
        <taxon>Bacilli</taxon>
        <taxon>Lactobacillales</taxon>
        <taxon>Enterococcaceae</taxon>
        <taxon>Enterococcus</taxon>
    </lineage>
</organism>
<name>A0A125WAC8_ENTFL</name>
<dbReference type="AlphaFoldDB" id="A0A125WAC8"/>
<evidence type="ECO:0008006" key="3">
    <source>
        <dbReference type="Google" id="ProtNLM"/>
    </source>
</evidence>
<dbReference type="HOGENOM" id="CLU_164577_1_0_9"/>
<proteinExistence type="predicted"/>